<dbReference type="Proteomes" id="UP000603463">
    <property type="component" value="Unassembled WGS sequence"/>
</dbReference>
<organism evidence="1 2">
    <name type="scientific">Rhodococcus hoagii</name>
    <name type="common">Corynebacterium equii</name>
    <dbReference type="NCBI Taxonomy" id="43767"/>
    <lineage>
        <taxon>Bacteria</taxon>
        <taxon>Bacillati</taxon>
        <taxon>Actinomycetota</taxon>
        <taxon>Actinomycetes</taxon>
        <taxon>Mycobacteriales</taxon>
        <taxon>Nocardiaceae</taxon>
        <taxon>Prescottella</taxon>
    </lineage>
</organism>
<gene>
    <name evidence="1" type="ORF">GS882_03680</name>
</gene>
<protein>
    <submittedName>
        <fullName evidence="1">Uncharacterized protein</fullName>
    </submittedName>
</protein>
<evidence type="ECO:0000313" key="2">
    <source>
        <dbReference type="Proteomes" id="UP000603463"/>
    </source>
</evidence>
<proteinExistence type="predicted"/>
<sequence>MIATTLIWIFAGLILLENARLRYKLRKPRLEFDCDDDRHMWGQVERVPGGNVHWMQGRSCQLCSFEQVLGATGKWGPSIGSSKK</sequence>
<evidence type="ECO:0000313" key="1">
    <source>
        <dbReference type="EMBL" id="NKT77315.1"/>
    </source>
</evidence>
<dbReference type="AlphaFoldDB" id="A0A9Q4ZIT3"/>
<reference evidence="1" key="1">
    <citation type="journal article" date="2020" name="Environ. Microbiol.">
        <title>The novel and transferable erm(51) gene confers Macrolides, Lincosamides, and Streptogramins B (MLSB) resistance to clonal Rhodococcus equi in the environment.</title>
        <authorList>
            <person name="Huber L."/>
            <person name="Giguere S."/>
            <person name="Slovis N.M."/>
            <person name="Alvarez-Narvaez S."/>
            <person name="Hart K.A."/>
            <person name="Greiter M."/>
            <person name="Morris E.R.A."/>
            <person name="Cohen N.D."/>
        </authorList>
    </citation>
    <scope>NUCLEOTIDE SEQUENCE</scope>
    <source>
        <strain evidence="1">Lh_116_1</strain>
    </source>
</reference>
<accession>A0A9Q4ZIT3</accession>
<comment type="caution">
    <text evidence="1">The sequence shown here is derived from an EMBL/GenBank/DDBJ whole genome shotgun (WGS) entry which is preliminary data.</text>
</comment>
<dbReference type="EMBL" id="WVBC01000002">
    <property type="protein sequence ID" value="NKT77315.1"/>
    <property type="molecule type" value="Genomic_DNA"/>
</dbReference>
<name>A0A9Q4ZIT3_RHOHA</name>